<dbReference type="Proteomes" id="UP000596660">
    <property type="component" value="Unplaced"/>
</dbReference>
<protein>
    <submittedName>
        <fullName evidence="2">Uncharacterized protein</fullName>
    </submittedName>
</protein>
<feature type="compositionally biased region" description="Low complexity" evidence="1">
    <location>
        <begin position="305"/>
        <end position="317"/>
    </location>
</feature>
<feature type="region of interest" description="Disordered" evidence="1">
    <location>
        <begin position="294"/>
        <end position="326"/>
    </location>
</feature>
<dbReference type="Gramene" id="AUR62030373-RA">
    <property type="protein sequence ID" value="AUR62030373-RA:cds"/>
    <property type="gene ID" value="AUR62030373"/>
</dbReference>
<evidence type="ECO:0000256" key="1">
    <source>
        <dbReference type="SAM" id="MobiDB-lite"/>
    </source>
</evidence>
<name>A0A803MJC7_CHEQI</name>
<evidence type="ECO:0000313" key="2">
    <source>
        <dbReference type="EnsemblPlants" id="AUR62030373-RA:cds"/>
    </source>
</evidence>
<proteinExistence type="predicted"/>
<reference evidence="2" key="1">
    <citation type="journal article" date="2017" name="Nature">
        <title>The genome of Chenopodium quinoa.</title>
        <authorList>
            <person name="Jarvis D.E."/>
            <person name="Ho Y.S."/>
            <person name="Lightfoot D.J."/>
            <person name="Schmoeckel S.M."/>
            <person name="Li B."/>
            <person name="Borm T.J.A."/>
            <person name="Ohyanagi H."/>
            <person name="Mineta K."/>
            <person name="Michell C.T."/>
            <person name="Saber N."/>
            <person name="Kharbatia N.M."/>
            <person name="Rupper R.R."/>
            <person name="Sharp A.R."/>
            <person name="Dally N."/>
            <person name="Boughton B.A."/>
            <person name="Woo Y.H."/>
            <person name="Gao G."/>
            <person name="Schijlen E.G.W.M."/>
            <person name="Guo X."/>
            <person name="Momin A.A."/>
            <person name="Negrao S."/>
            <person name="Al-Babili S."/>
            <person name="Gehring C."/>
            <person name="Roessner U."/>
            <person name="Jung C."/>
            <person name="Murphy K."/>
            <person name="Arold S.T."/>
            <person name="Gojobori T."/>
            <person name="van der Linden C.G."/>
            <person name="van Loo E.N."/>
            <person name="Jellen E.N."/>
            <person name="Maughan P.J."/>
            <person name="Tester M."/>
        </authorList>
    </citation>
    <scope>NUCLEOTIDE SEQUENCE [LARGE SCALE GENOMIC DNA]</scope>
    <source>
        <strain evidence="2">cv. PI 614886</strain>
    </source>
</reference>
<sequence>MADVNVTPEVVPVEDVEIDMEAKAKEYDTHTPNEFPLTTEVRNFSRNQVHMVETHFWQGFSTSNSFPALPVNHGVVMHQVAFLASGVKWGIIYADGDQARNRKFIVAVDGMTGKIYVESGPIGPVDWKNCGDDLVKDWEKLRLTDEGVVLGGDYVEIVRDDTKAKIDLTLVGKLWTVKPYNLEAMKRTLANEQSKGDAEKMVYQYGPCLRASPKKRLKIDIAEREIEKTWVEHFKLSATSKKVPTYNNSGVVKLGPVGAEAELLVVLDSGGKKLVLRTFGTAMCEDDEVVTSNISSGGEGDLKKGVSVGKSGESAGGSKEGKQGQGLDEFIRQEGVVGMDTRETSDLNACLDLIAGEKGRGLRKFNILRNANKGVGEENLVSGGKRGVREELYEDVEMGGEGVKSEAMNKKQKVVSTNQNVAGPTPWALGGQ</sequence>
<accession>A0A803MJC7</accession>
<dbReference type="AlphaFoldDB" id="A0A803MJC7"/>
<feature type="region of interest" description="Disordered" evidence="1">
    <location>
        <begin position="403"/>
        <end position="432"/>
    </location>
</feature>
<keyword evidence="3" id="KW-1185">Reference proteome</keyword>
<organism evidence="2 3">
    <name type="scientific">Chenopodium quinoa</name>
    <name type="common">Quinoa</name>
    <dbReference type="NCBI Taxonomy" id="63459"/>
    <lineage>
        <taxon>Eukaryota</taxon>
        <taxon>Viridiplantae</taxon>
        <taxon>Streptophyta</taxon>
        <taxon>Embryophyta</taxon>
        <taxon>Tracheophyta</taxon>
        <taxon>Spermatophyta</taxon>
        <taxon>Magnoliopsida</taxon>
        <taxon>eudicotyledons</taxon>
        <taxon>Gunneridae</taxon>
        <taxon>Pentapetalae</taxon>
        <taxon>Caryophyllales</taxon>
        <taxon>Chenopodiaceae</taxon>
        <taxon>Chenopodioideae</taxon>
        <taxon>Atripliceae</taxon>
        <taxon>Chenopodium</taxon>
    </lineage>
</organism>
<reference evidence="2" key="2">
    <citation type="submission" date="2021-03" db="UniProtKB">
        <authorList>
            <consortium name="EnsemblPlants"/>
        </authorList>
    </citation>
    <scope>IDENTIFICATION</scope>
</reference>
<evidence type="ECO:0000313" key="3">
    <source>
        <dbReference type="Proteomes" id="UP000596660"/>
    </source>
</evidence>
<dbReference type="EnsemblPlants" id="AUR62030373-RA">
    <property type="protein sequence ID" value="AUR62030373-RA:cds"/>
    <property type="gene ID" value="AUR62030373"/>
</dbReference>